<reference evidence="6" key="1">
    <citation type="submission" date="2018-05" db="EMBL/GenBank/DDBJ databases">
        <authorList>
            <person name="Lanie J.A."/>
            <person name="Ng W.-L."/>
            <person name="Kazmierczak K.M."/>
            <person name="Andrzejewski T.M."/>
            <person name="Davidsen T.M."/>
            <person name="Wayne K.J."/>
            <person name="Tettelin H."/>
            <person name="Glass J.I."/>
            <person name="Rusch D."/>
            <person name="Podicherti R."/>
            <person name="Tsui H.-C.T."/>
            <person name="Winkler M.E."/>
        </authorList>
    </citation>
    <scope>NUCLEOTIDE SEQUENCE</scope>
</reference>
<evidence type="ECO:0000256" key="2">
    <source>
        <dbReference type="ARBA" id="ARBA00022692"/>
    </source>
</evidence>
<organism evidence="6">
    <name type="scientific">marine metagenome</name>
    <dbReference type="NCBI Taxonomy" id="408172"/>
    <lineage>
        <taxon>unclassified sequences</taxon>
        <taxon>metagenomes</taxon>
        <taxon>ecological metagenomes</taxon>
    </lineage>
</organism>
<feature type="transmembrane region" description="Helical" evidence="5">
    <location>
        <begin position="210"/>
        <end position="230"/>
    </location>
</feature>
<comment type="subcellular location">
    <subcellularLocation>
        <location evidence="1">Membrane</location>
        <topology evidence="1">Multi-pass membrane protein</topology>
    </subcellularLocation>
</comment>
<feature type="transmembrane region" description="Helical" evidence="5">
    <location>
        <begin position="174"/>
        <end position="198"/>
    </location>
</feature>
<feature type="transmembrane region" description="Helical" evidence="5">
    <location>
        <begin position="90"/>
        <end position="110"/>
    </location>
</feature>
<evidence type="ECO:0000256" key="3">
    <source>
        <dbReference type="ARBA" id="ARBA00022989"/>
    </source>
</evidence>
<gene>
    <name evidence="6" type="ORF">METZ01_LOCUS214649</name>
</gene>
<dbReference type="AlphaFoldDB" id="A0A382FGI2"/>
<evidence type="ECO:0000313" key="6">
    <source>
        <dbReference type="EMBL" id="SVB61795.1"/>
    </source>
</evidence>
<feature type="transmembrane region" description="Helical" evidence="5">
    <location>
        <begin position="36"/>
        <end position="53"/>
    </location>
</feature>
<keyword evidence="3 5" id="KW-1133">Transmembrane helix</keyword>
<evidence type="ECO:0000256" key="5">
    <source>
        <dbReference type="SAM" id="Phobius"/>
    </source>
</evidence>
<dbReference type="EMBL" id="UINC01049701">
    <property type="protein sequence ID" value="SVB61795.1"/>
    <property type="molecule type" value="Genomic_DNA"/>
</dbReference>
<dbReference type="InterPro" id="IPR004254">
    <property type="entry name" value="AdipoR/HlyIII-related"/>
</dbReference>
<dbReference type="PANTHER" id="PTHR20855">
    <property type="entry name" value="ADIPOR/PROGESTIN RECEPTOR-RELATED"/>
    <property type="match status" value="1"/>
</dbReference>
<dbReference type="GO" id="GO:0016020">
    <property type="term" value="C:membrane"/>
    <property type="evidence" value="ECO:0007669"/>
    <property type="project" value="UniProtKB-SubCell"/>
</dbReference>
<dbReference type="Pfam" id="PF03006">
    <property type="entry name" value="HlyIII"/>
    <property type="match status" value="1"/>
</dbReference>
<feature type="transmembrane region" description="Helical" evidence="5">
    <location>
        <begin position="147"/>
        <end position="168"/>
    </location>
</feature>
<accession>A0A382FGI2</accession>
<evidence type="ECO:0000256" key="4">
    <source>
        <dbReference type="ARBA" id="ARBA00023136"/>
    </source>
</evidence>
<protein>
    <recommendedName>
        <fullName evidence="7">Hemolysin III family channel protein</fullName>
    </recommendedName>
</protein>
<sequence>MESIDPAPVAPEGMSHSVWRALFLPRPRWRGTMHRMAIPLAGAAGVVLVLRGSTTADRVGAAVFVFGAVFMFVASGLVHLRRWSVPVYEALFRLDHAAIFVFIAASGTPVAVTGLEGTSGQILFWALWAGALLGVLVRVMPFHPPKGLMNSLFLGLGWVPVLVAPALVTQLDLAVMLLIGVEGVLYTSGALMLGARWPDLAPGHFGYHEVWHTAVTAAVGVHFVVVWLILGA</sequence>
<evidence type="ECO:0008006" key="7">
    <source>
        <dbReference type="Google" id="ProtNLM"/>
    </source>
</evidence>
<evidence type="ECO:0000256" key="1">
    <source>
        <dbReference type="ARBA" id="ARBA00004141"/>
    </source>
</evidence>
<dbReference type="PANTHER" id="PTHR20855:SF3">
    <property type="entry name" value="LD03007P"/>
    <property type="match status" value="1"/>
</dbReference>
<feature type="transmembrane region" description="Helical" evidence="5">
    <location>
        <begin position="122"/>
        <end position="140"/>
    </location>
</feature>
<proteinExistence type="predicted"/>
<keyword evidence="2 5" id="KW-0812">Transmembrane</keyword>
<feature type="transmembrane region" description="Helical" evidence="5">
    <location>
        <begin position="59"/>
        <end position="78"/>
    </location>
</feature>
<keyword evidence="4 5" id="KW-0472">Membrane</keyword>
<name>A0A382FGI2_9ZZZZ</name>